<feature type="chain" id="PRO_5046969067" description="histidine kinase" evidence="11">
    <location>
        <begin position="21"/>
        <end position="620"/>
    </location>
</feature>
<dbReference type="Proteomes" id="UP001338309">
    <property type="component" value="Unassembled WGS sequence"/>
</dbReference>
<evidence type="ECO:0000256" key="6">
    <source>
        <dbReference type="ARBA" id="ARBA00022777"/>
    </source>
</evidence>
<keyword evidence="10" id="KW-0812">Transmembrane</keyword>
<comment type="caution">
    <text evidence="14">The sequence shown here is derived from an EMBL/GenBank/DDBJ whole genome shotgun (WGS) entry which is preliminary data.</text>
</comment>
<keyword evidence="10" id="KW-0472">Membrane</keyword>
<dbReference type="CDD" id="cd16917">
    <property type="entry name" value="HATPase_UhpB-NarQ-NarX-like"/>
    <property type="match status" value="1"/>
</dbReference>
<evidence type="ECO:0000259" key="12">
    <source>
        <dbReference type="Pfam" id="PF02518"/>
    </source>
</evidence>
<evidence type="ECO:0000256" key="3">
    <source>
        <dbReference type="ARBA" id="ARBA00022553"/>
    </source>
</evidence>
<comment type="catalytic activity">
    <reaction evidence="1">
        <text>ATP + protein L-histidine = ADP + protein N-phospho-L-histidine.</text>
        <dbReference type="EC" id="2.7.13.3"/>
    </reaction>
</comment>
<evidence type="ECO:0000256" key="8">
    <source>
        <dbReference type="ARBA" id="ARBA00023012"/>
    </source>
</evidence>
<keyword evidence="11" id="KW-0732">Signal</keyword>
<evidence type="ECO:0000259" key="13">
    <source>
        <dbReference type="Pfam" id="PF07730"/>
    </source>
</evidence>
<feature type="domain" description="Histidine kinase/HSP90-like ATPase" evidence="12">
    <location>
        <begin position="537"/>
        <end position="618"/>
    </location>
</feature>
<dbReference type="InterPro" id="IPR003594">
    <property type="entry name" value="HATPase_dom"/>
</dbReference>
<dbReference type="Gene3D" id="3.30.565.10">
    <property type="entry name" value="Histidine kinase-like ATPase, C-terminal domain"/>
    <property type="match status" value="1"/>
</dbReference>
<reference evidence="14 15" key="1">
    <citation type="submission" date="2023-08" db="EMBL/GenBank/DDBJ databases">
        <title>Draft genome sequence of Algoriphagus confluentis.</title>
        <authorList>
            <person name="Takatani N."/>
            <person name="Hosokawa M."/>
            <person name="Sawabe T."/>
        </authorList>
    </citation>
    <scope>NUCLEOTIDE SEQUENCE [LARGE SCALE GENOMIC DNA]</scope>
    <source>
        <strain evidence="14 15">NBRC 111222</strain>
    </source>
</reference>
<keyword evidence="7" id="KW-0067">ATP-binding</keyword>
<evidence type="ECO:0000256" key="2">
    <source>
        <dbReference type="ARBA" id="ARBA00012438"/>
    </source>
</evidence>
<keyword evidence="6" id="KW-0418">Kinase</keyword>
<dbReference type="EC" id="2.7.13.3" evidence="2"/>
<keyword evidence="4" id="KW-0808">Transferase</keyword>
<evidence type="ECO:0000313" key="15">
    <source>
        <dbReference type="Proteomes" id="UP001338309"/>
    </source>
</evidence>
<dbReference type="SUPFAM" id="SSF48452">
    <property type="entry name" value="TPR-like"/>
    <property type="match status" value="2"/>
</dbReference>
<dbReference type="Gene3D" id="1.20.5.1930">
    <property type="match status" value="1"/>
</dbReference>
<evidence type="ECO:0000256" key="10">
    <source>
        <dbReference type="SAM" id="Phobius"/>
    </source>
</evidence>
<organism evidence="14 15">
    <name type="scientific">Algoriphagus confluentis</name>
    <dbReference type="NCBI Taxonomy" id="1697556"/>
    <lineage>
        <taxon>Bacteria</taxon>
        <taxon>Pseudomonadati</taxon>
        <taxon>Bacteroidota</taxon>
        <taxon>Cytophagia</taxon>
        <taxon>Cytophagales</taxon>
        <taxon>Cyclobacteriaceae</taxon>
        <taxon>Algoriphagus</taxon>
    </lineage>
</organism>
<accession>A0ABQ6PSF6</accession>
<dbReference type="PANTHER" id="PTHR24421:SF10">
    <property type="entry name" value="NITRATE_NITRITE SENSOR PROTEIN NARQ"/>
    <property type="match status" value="1"/>
</dbReference>
<keyword evidence="5" id="KW-0547">Nucleotide-binding</keyword>
<feature type="coiled-coil region" evidence="9">
    <location>
        <begin position="345"/>
        <end position="372"/>
    </location>
</feature>
<dbReference type="Pfam" id="PF02518">
    <property type="entry name" value="HATPase_c"/>
    <property type="match status" value="1"/>
</dbReference>
<evidence type="ECO:0000256" key="11">
    <source>
        <dbReference type="SAM" id="SignalP"/>
    </source>
</evidence>
<keyword evidence="3" id="KW-0597">Phosphoprotein</keyword>
<dbReference type="InterPro" id="IPR011990">
    <property type="entry name" value="TPR-like_helical_dom_sf"/>
</dbReference>
<keyword evidence="8" id="KW-0902">Two-component regulatory system</keyword>
<proteinExistence type="predicted"/>
<dbReference type="InterPro" id="IPR019734">
    <property type="entry name" value="TPR_rpt"/>
</dbReference>
<gene>
    <name evidence="14" type="ORF">Aconfl_27560</name>
</gene>
<dbReference type="Pfam" id="PF07730">
    <property type="entry name" value="HisKA_3"/>
    <property type="match status" value="1"/>
</dbReference>
<dbReference type="InterPro" id="IPR036890">
    <property type="entry name" value="HATPase_C_sf"/>
</dbReference>
<keyword evidence="15" id="KW-1185">Reference proteome</keyword>
<dbReference type="EMBL" id="BTPD01000008">
    <property type="protein sequence ID" value="GMQ30113.1"/>
    <property type="molecule type" value="Genomic_DNA"/>
</dbReference>
<evidence type="ECO:0000256" key="9">
    <source>
        <dbReference type="SAM" id="Coils"/>
    </source>
</evidence>
<keyword evidence="9" id="KW-0175">Coiled coil</keyword>
<evidence type="ECO:0000313" key="14">
    <source>
        <dbReference type="EMBL" id="GMQ30113.1"/>
    </source>
</evidence>
<dbReference type="InterPro" id="IPR050482">
    <property type="entry name" value="Sensor_HK_TwoCompSys"/>
</dbReference>
<evidence type="ECO:0000256" key="7">
    <source>
        <dbReference type="ARBA" id="ARBA00022840"/>
    </source>
</evidence>
<evidence type="ECO:0000256" key="5">
    <source>
        <dbReference type="ARBA" id="ARBA00022741"/>
    </source>
</evidence>
<keyword evidence="10" id="KW-1133">Transmembrane helix</keyword>
<feature type="signal peptide" evidence="11">
    <location>
        <begin position="1"/>
        <end position="20"/>
    </location>
</feature>
<feature type="domain" description="Signal transduction histidine kinase subgroup 3 dimerisation and phosphoacceptor" evidence="13">
    <location>
        <begin position="426"/>
        <end position="488"/>
    </location>
</feature>
<sequence length="620" mass="71375">MLRRIFLALLLLPSFFSSYSQDISKRLEAALSQKDSARLIFEEKLIQLPTQRDSGLYFYFLGRYQRTKGERREAVKSNLKALELLKLEEDSYYFIRAYNNLTYLESILGDWEKAMLYGQKALESARAVGDSNRMAYSYADISIVYHDMEQYDKGVEFSKKGLEILGKYSDPSPQVKAFTLNAVGINFDDWNQPDSALYFHYQVLDLYPQMDSSSFTNTFNNIGNTLLKQGKFIEAKEWIDISLYYNTKSGDKYKIASNYNNLATIAYNIGDFSKAETLMDSTYKYVVLSESREKLRDYLYDQFRFQQKKGDLEQAISYLERYSELKDSIFKEDRVRMIGEIQTLYEVEAKERELAESRAALAEEEVKSKSRNVLLLILLLGFLIVLGTSFFIYYQQKNKNRHLEQEAKLQAVFAEQETQKRLNDQRNRIAAELHDNIGAQLTFIVSSLNHLKFADFGKEVLGKKIDQISDFTVETVNELRDTIWAMNKDAISLEDLQLRLAGLIQKAKDFCPQVNFELKMDEGLDTQIQLNSLEGINLYRIAQEALNNAIKYAEAERIEIFIAQNGKNQIILSVMDNGKGFDEHSLESNGMSTMRSRAERIGKELKVETQPGSGTLVSVG</sequence>
<dbReference type="InterPro" id="IPR011712">
    <property type="entry name" value="Sig_transdc_His_kin_sub3_dim/P"/>
</dbReference>
<dbReference type="SUPFAM" id="SSF55874">
    <property type="entry name" value="ATPase domain of HSP90 chaperone/DNA topoisomerase II/histidine kinase"/>
    <property type="match status" value="1"/>
</dbReference>
<protein>
    <recommendedName>
        <fullName evidence="2">histidine kinase</fullName>
        <ecNumber evidence="2">2.7.13.3</ecNumber>
    </recommendedName>
</protein>
<dbReference type="Gene3D" id="1.25.40.10">
    <property type="entry name" value="Tetratricopeptide repeat domain"/>
    <property type="match status" value="2"/>
</dbReference>
<evidence type="ECO:0000256" key="1">
    <source>
        <dbReference type="ARBA" id="ARBA00000085"/>
    </source>
</evidence>
<dbReference type="PANTHER" id="PTHR24421">
    <property type="entry name" value="NITRATE/NITRITE SENSOR PROTEIN NARX-RELATED"/>
    <property type="match status" value="1"/>
</dbReference>
<evidence type="ECO:0000256" key="4">
    <source>
        <dbReference type="ARBA" id="ARBA00022679"/>
    </source>
</evidence>
<feature type="transmembrane region" description="Helical" evidence="10">
    <location>
        <begin position="373"/>
        <end position="394"/>
    </location>
</feature>
<name>A0ABQ6PSF6_9BACT</name>
<dbReference type="SMART" id="SM00028">
    <property type="entry name" value="TPR"/>
    <property type="match status" value="5"/>
</dbReference>